<keyword evidence="8" id="KW-0472">Membrane</keyword>
<dbReference type="PROSITE" id="PS50089">
    <property type="entry name" value="ZF_RING_2"/>
    <property type="match status" value="1"/>
</dbReference>
<evidence type="ECO:0000256" key="2">
    <source>
        <dbReference type="ARBA" id="ARBA00022723"/>
    </source>
</evidence>
<evidence type="ECO:0000313" key="11">
    <source>
        <dbReference type="EMBL" id="CAA7389431.1"/>
    </source>
</evidence>
<proteinExistence type="inferred from homology"/>
<dbReference type="GO" id="GO:0008270">
    <property type="term" value="F:zinc ion binding"/>
    <property type="evidence" value="ECO:0007669"/>
    <property type="project" value="UniProtKB-KW"/>
</dbReference>
<keyword evidence="8" id="KW-0812">Transmembrane</keyword>
<keyword evidence="2" id="KW-0479">Metal-binding</keyword>
<protein>
    <submittedName>
        <fullName evidence="11">Uncharacterized protein</fullName>
    </submittedName>
</protein>
<sequence>MPTTEFPPLVRAAPAVDAIFSDSDASSSGGEEPAERLAVAEDSVFSAYLQASGASSGQDLAKIRSFLGSSRKSSFVACLICLERIRPSDPAWSCSSGCYDLFHLICIQSWARQCSSLPPSSSRPSLPSSTDWHCPKCRLNYPQNLIPRIYYCYCGKVENPPPDPWIVPHSCGEICGRSLRGDCGHHCLLLCHPGPCPPCPKLVTTRCFCGFTKDVRRCALKEFSCNRPCGKLLGCKTHRCTEKCHEGPCPPCRVKGTYRCLCGREEAERECCERLFQCEKPCGGFLICGKHACTRGCHAGPCGDCPLQGKRTCPCGKRYHEGVACDAIVPACGSTCEKFLSCNIHRCPERCHQGPCVESCRNVLVKFCRCGGLRKEVPCFQDLICERKCQKLRDCGRHACKRRCCDGNCLPCPEICGRKLRCDNHKCPSPCHRGICSPCPLMVSISCACGETHFEVPCGTEREQRPPRCPKPCDATRLCRHSSTVKPHRCHYGACPPCRMICEEKLSCGHTCKLRCHGPVPPPKQDFSLRARKKKQGKPAQTTPGSACPPCQEVVLRSCLGKHIGEDRAMLCSSQVRFSCQNLCGNALDCGNHYCTKSCHALKPSLPSAAIDIGGAQAADDVPLGLTEPCEQCRLPCQKERSPACPHPCPRPCHPNDCPPCKVLVKRSCHCSSLVHVFECIYYNSLSADEQQRIRSCGGPCHRKLPNCPHLCSEICHPGTCPSIDNCLKKATVRCACGNLREEWVCRTVQDALRGSGQDPKDVPRSQFGLRILQCNSDCASKVKTIEPELLPRRSKMAESSAAGEDHVRKRRKRPERVKVDPRTSRSHVIKAALWKCLLLVLALALTLAAIYYGYKGLFRLSDWMDEIDSRHQRRRVGHPKV</sequence>
<keyword evidence="12" id="KW-1185">Reference proteome</keyword>
<reference evidence="11" key="1">
    <citation type="submission" date="2020-02" db="EMBL/GenBank/DDBJ databases">
        <authorList>
            <person name="Scholz U."/>
            <person name="Mascher M."/>
            <person name="Fiebig A."/>
        </authorList>
    </citation>
    <scope>NUCLEOTIDE SEQUENCE</scope>
</reference>
<keyword evidence="8" id="KW-1133">Transmembrane helix</keyword>
<dbReference type="GO" id="GO:0000977">
    <property type="term" value="F:RNA polymerase II transcription regulatory region sequence-specific DNA binding"/>
    <property type="evidence" value="ECO:0007669"/>
    <property type="project" value="TreeGrafter"/>
</dbReference>
<feature type="region of interest" description="Disordered" evidence="7">
    <location>
        <begin position="525"/>
        <end position="546"/>
    </location>
</feature>
<gene>
    <name evidence="11" type="ORF">SI8410_01001479</name>
</gene>
<dbReference type="GO" id="GO:0005634">
    <property type="term" value="C:nucleus"/>
    <property type="evidence" value="ECO:0007669"/>
    <property type="project" value="InterPro"/>
</dbReference>
<keyword evidence="5" id="KW-0862">Zinc</keyword>
<evidence type="ECO:0000256" key="1">
    <source>
        <dbReference type="ARBA" id="ARBA00007269"/>
    </source>
</evidence>
<feature type="transmembrane region" description="Helical" evidence="8">
    <location>
        <begin position="833"/>
        <end position="855"/>
    </location>
</feature>
<evidence type="ECO:0000256" key="5">
    <source>
        <dbReference type="ARBA" id="ARBA00022833"/>
    </source>
</evidence>
<dbReference type="GO" id="GO:0000981">
    <property type="term" value="F:DNA-binding transcription factor activity, RNA polymerase II-specific"/>
    <property type="evidence" value="ECO:0007669"/>
    <property type="project" value="TreeGrafter"/>
</dbReference>
<dbReference type="InterPro" id="IPR000967">
    <property type="entry name" value="Znf_NFX1"/>
</dbReference>
<dbReference type="PROSITE" id="PS01359">
    <property type="entry name" value="ZF_PHD_1"/>
    <property type="match status" value="1"/>
</dbReference>
<accession>A0A7I8JZH7</accession>
<dbReference type="CDD" id="cd06008">
    <property type="entry name" value="NF-X1-zinc-finger"/>
    <property type="match status" value="5"/>
</dbReference>
<dbReference type="PANTHER" id="PTHR12360:SF1">
    <property type="entry name" value="NF-X1-TYPE ZINC FINGER PROTEIN NFXL1"/>
    <property type="match status" value="1"/>
</dbReference>
<evidence type="ECO:0000313" key="12">
    <source>
        <dbReference type="Proteomes" id="UP000663760"/>
    </source>
</evidence>
<feature type="domain" description="PHD-type" evidence="9">
    <location>
        <begin position="75"/>
        <end position="140"/>
    </location>
</feature>
<dbReference type="InterPro" id="IPR001841">
    <property type="entry name" value="Znf_RING"/>
</dbReference>
<evidence type="ECO:0000259" key="10">
    <source>
        <dbReference type="PROSITE" id="PS50089"/>
    </source>
</evidence>
<evidence type="ECO:0000256" key="6">
    <source>
        <dbReference type="PROSITE-ProRule" id="PRU00175"/>
    </source>
</evidence>
<dbReference type="InterPro" id="IPR019786">
    <property type="entry name" value="Zinc_finger_PHD-type_CS"/>
</dbReference>
<dbReference type="EMBL" id="LR746264">
    <property type="protein sequence ID" value="CAA7389431.1"/>
    <property type="molecule type" value="Genomic_DNA"/>
</dbReference>
<dbReference type="PROSITE" id="PS50016">
    <property type="entry name" value="ZF_PHD_2"/>
    <property type="match status" value="1"/>
</dbReference>
<dbReference type="SMART" id="SM00438">
    <property type="entry name" value="ZnF_NFX"/>
    <property type="match status" value="11"/>
</dbReference>
<evidence type="ECO:0000256" key="8">
    <source>
        <dbReference type="SAM" id="Phobius"/>
    </source>
</evidence>
<organism evidence="11 12">
    <name type="scientific">Spirodela intermedia</name>
    <name type="common">Intermediate duckweed</name>
    <dbReference type="NCBI Taxonomy" id="51605"/>
    <lineage>
        <taxon>Eukaryota</taxon>
        <taxon>Viridiplantae</taxon>
        <taxon>Streptophyta</taxon>
        <taxon>Embryophyta</taxon>
        <taxon>Tracheophyta</taxon>
        <taxon>Spermatophyta</taxon>
        <taxon>Magnoliopsida</taxon>
        <taxon>Liliopsida</taxon>
        <taxon>Araceae</taxon>
        <taxon>Lemnoideae</taxon>
        <taxon>Spirodela</taxon>
    </lineage>
</organism>
<dbReference type="InterPro" id="IPR019787">
    <property type="entry name" value="Znf_PHD-finger"/>
</dbReference>
<keyword evidence="4 6" id="KW-0863">Zinc-finger</keyword>
<name>A0A7I8JZH7_SPIIN</name>
<feature type="region of interest" description="Disordered" evidence="7">
    <location>
        <begin position="794"/>
        <end position="822"/>
    </location>
</feature>
<dbReference type="OrthoDB" id="536399at2759"/>
<dbReference type="InterPro" id="IPR034078">
    <property type="entry name" value="NFX1_fam"/>
</dbReference>
<dbReference type="PANTHER" id="PTHR12360">
    <property type="entry name" value="NUCLEAR TRANSCRIPTION FACTOR, X-BOX BINDING 1 NFX1"/>
    <property type="match status" value="1"/>
</dbReference>
<comment type="similarity">
    <text evidence="1">Belongs to the NFX1 family.</text>
</comment>
<evidence type="ECO:0000259" key="9">
    <source>
        <dbReference type="PROSITE" id="PS50016"/>
    </source>
</evidence>
<feature type="domain" description="RING-type" evidence="10">
    <location>
        <begin position="78"/>
        <end position="138"/>
    </location>
</feature>
<evidence type="ECO:0000256" key="3">
    <source>
        <dbReference type="ARBA" id="ARBA00022737"/>
    </source>
</evidence>
<keyword evidence="3" id="KW-0677">Repeat</keyword>
<dbReference type="Proteomes" id="UP000663760">
    <property type="component" value="Chromosome 1"/>
</dbReference>
<dbReference type="AlphaFoldDB" id="A0A7I8JZH7"/>
<evidence type="ECO:0000256" key="4">
    <source>
        <dbReference type="ARBA" id="ARBA00022771"/>
    </source>
</evidence>
<evidence type="ECO:0000256" key="7">
    <source>
        <dbReference type="SAM" id="MobiDB-lite"/>
    </source>
</evidence>
<dbReference type="SUPFAM" id="SSF57850">
    <property type="entry name" value="RING/U-box"/>
    <property type="match status" value="1"/>
</dbReference>